<keyword evidence="3" id="KW-1185">Reference proteome</keyword>
<feature type="compositionally biased region" description="Low complexity" evidence="1">
    <location>
        <begin position="271"/>
        <end position="287"/>
    </location>
</feature>
<evidence type="ECO:0000313" key="3">
    <source>
        <dbReference type="Proteomes" id="UP000007305"/>
    </source>
</evidence>
<dbReference type="InParanoid" id="A0A804QLA8"/>
<name>A0A804QLA8_MAIZE</name>
<feature type="region of interest" description="Disordered" evidence="1">
    <location>
        <begin position="166"/>
        <end position="311"/>
    </location>
</feature>
<reference evidence="2" key="2">
    <citation type="submission" date="2019-07" db="EMBL/GenBank/DDBJ databases">
        <authorList>
            <person name="Seetharam A."/>
            <person name="Woodhouse M."/>
            <person name="Cannon E."/>
        </authorList>
    </citation>
    <scope>NUCLEOTIDE SEQUENCE [LARGE SCALE GENOMIC DNA]</scope>
    <source>
        <strain evidence="2">cv. B73</strain>
    </source>
</reference>
<feature type="compositionally biased region" description="Pro residues" evidence="1">
    <location>
        <begin position="301"/>
        <end position="311"/>
    </location>
</feature>
<feature type="compositionally biased region" description="Basic and acidic residues" evidence="1">
    <location>
        <begin position="127"/>
        <end position="140"/>
    </location>
</feature>
<feature type="region of interest" description="Disordered" evidence="1">
    <location>
        <begin position="125"/>
        <end position="151"/>
    </location>
</feature>
<sequence length="311" mass="34866">MEAGGKKKDHKELFLFRLGFFLSFFLQENDASRLDLAKTQIDIDGDGPRPVGPLPRRAVSSSTVQMFFLVLRARAYAWCCIAPRDRLQARAESMEPRKGNANGCYLLCVCCVHVCMQGRQAVTYQRETNRSQDSGGKRSEMPVQPATPSAGTVLPRCEWRRRLTVTARPARTATGRRRRAIMPRKARRRVCHRAGGTRPSRGRRCRRCACFRTRAWGPPPPSRPAAARRTRPPRPPRRARVWPARRGPSPGRTRAPRTPPPARAPRPRARGPPGRTGPPTARRPGAALQPGGRSARAHPWRGPPWPRNEAD</sequence>
<dbReference type="AlphaFoldDB" id="A0A804QLA8"/>
<accession>A0A804QLA8</accession>
<feature type="compositionally biased region" description="Basic residues" evidence="1">
    <location>
        <begin position="200"/>
        <end position="209"/>
    </location>
</feature>
<proteinExistence type="predicted"/>
<organism evidence="2 3">
    <name type="scientific">Zea mays</name>
    <name type="common">Maize</name>
    <dbReference type="NCBI Taxonomy" id="4577"/>
    <lineage>
        <taxon>Eukaryota</taxon>
        <taxon>Viridiplantae</taxon>
        <taxon>Streptophyta</taxon>
        <taxon>Embryophyta</taxon>
        <taxon>Tracheophyta</taxon>
        <taxon>Spermatophyta</taxon>
        <taxon>Magnoliopsida</taxon>
        <taxon>Liliopsida</taxon>
        <taxon>Poales</taxon>
        <taxon>Poaceae</taxon>
        <taxon>PACMAD clade</taxon>
        <taxon>Panicoideae</taxon>
        <taxon>Andropogonodae</taxon>
        <taxon>Andropogoneae</taxon>
        <taxon>Tripsacinae</taxon>
        <taxon>Zea</taxon>
    </lineage>
</organism>
<reference evidence="2" key="3">
    <citation type="submission" date="2021-05" db="UniProtKB">
        <authorList>
            <consortium name="EnsemblPlants"/>
        </authorList>
    </citation>
    <scope>IDENTIFICATION</scope>
    <source>
        <strain evidence="2">cv. B73</strain>
    </source>
</reference>
<protein>
    <submittedName>
        <fullName evidence="2">Uncharacterized protein</fullName>
    </submittedName>
</protein>
<feature type="compositionally biased region" description="Low complexity" evidence="1">
    <location>
        <begin position="241"/>
        <end position="253"/>
    </location>
</feature>
<evidence type="ECO:0000313" key="2">
    <source>
        <dbReference type="EnsemblPlants" id="Zm00001eb338350_P001"/>
    </source>
</evidence>
<feature type="compositionally biased region" description="Basic residues" evidence="1">
    <location>
        <begin position="174"/>
        <end position="192"/>
    </location>
</feature>
<dbReference type="Proteomes" id="UP000007305">
    <property type="component" value="Chromosome 8"/>
</dbReference>
<feature type="compositionally biased region" description="Basic residues" evidence="1">
    <location>
        <begin position="226"/>
        <end position="240"/>
    </location>
</feature>
<reference evidence="3" key="1">
    <citation type="journal article" date="2009" name="Science">
        <title>The B73 maize genome: complexity, diversity, and dynamics.</title>
        <authorList>
            <person name="Schnable P.S."/>
            <person name="Ware D."/>
            <person name="Fulton R.S."/>
            <person name="Stein J.C."/>
            <person name="Wei F."/>
            <person name="Pasternak S."/>
            <person name="Liang C."/>
            <person name="Zhang J."/>
            <person name="Fulton L."/>
            <person name="Graves T.A."/>
            <person name="Minx P."/>
            <person name="Reily A.D."/>
            <person name="Courtney L."/>
            <person name="Kruchowski S.S."/>
            <person name="Tomlinson C."/>
            <person name="Strong C."/>
            <person name="Delehaunty K."/>
            <person name="Fronick C."/>
            <person name="Courtney B."/>
            <person name="Rock S.M."/>
            <person name="Belter E."/>
            <person name="Du F."/>
            <person name="Kim K."/>
            <person name="Abbott R.M."/>
            <person name="Cotton M."/>
            <person name="Levy A."/>
            <person name="Marchetto P."/>
            <person name="Ochoa K."/>
            <person name="Jackson S.M."/>
            <person name="Gillam B."/>
            <person name="Chen W."/>
            <person name="Yan L."/>
            <person name="Higginbotham J."/>
            <person name="Cardenas M."/>
            <person name="Waligorski J."/>
            <person name="Applebaum E."/>
            <person name="Phelps L."/>
            <person name="Falcone J."/>
            <person name="Kanchi K."/>
            <person name="Thane T."/>
            <person name="Scimone A."/>
            <person name="Thane N."/>
            <person name="Henke J."/>
            <person name="Wang T."/>
            <person name="Ruppert J."/>
            <person name="Shah N."/>
            <person name="Rotter K."/>
            <person name="Hodges J."/>
            <person name="Ingenthron E."/>
            <person name="Cordes M."/>
            <person name="Kohlberg S."/>
            <person name="Sgro J."/>
            <person name="Delgado B."/>
            <person name="Mead K."/>
            <person name="Chinwalla A."/>
            <person name="Leonard S."/>
            <person name="Crouse K."/>
            <person name="Collura K."/>
            <person name="Kudrna D."/>
            <person name="Currie J."/>
            <person name="He R."/>
            <person name="Angelova A."/>
            <person name="Rajasekar S."/>
            <person name="Mueller T."/>
            <person name="Lomeli R."/>
            <person name="Scara G."/>
            <person name="Ko A."/>
            <person name="Delaney K."/>
            <person name="Wissotski M."/>
            <person name="Lopez G."/>
            <person name="Campos D."/>
            <person name="Braidotti M."/>
            <person name="Ashley E."/>
            <person name="Golser W."/>
            <person name="Kim H."/>
            <person name="Lee S."/>
            <person name="Lin J."/>
            <person name="Dujmic Z."/>
            <person name="Kim W."/>
            <person name="Talag J."/>
            <person name="Zuccolo A."/>
            <person name="Fan C."/>
            <person name="Sebastian A."/>
            <person name="Kramer M."/>
            <person name="Spiegel L."/>
            <person name="Nascimento L."/>
            <person name="Zutavern T."/>
            <person name="Miller B."/>
            <person name="Ambroise C."/>
            <person name="Muller S."/>
            <person name="Spooner W."/>
            <person name="Narechania A."/>
            <person name="Ren L."/>
            <person name="Wei S."/>
            <person name="Kumari S."/>
            <person name="Faga B."/>
            <person name="Levy M.J."/>
            <person name="McMahan L."/>
            <person name="Van Buren P."/>
            <person name="Vaughn M.W."/>
            <person name="Ying K."/>
            <person name="Yeh C.-T."/>
            <person name="Emrich S.J."/>
            <person name="Jia Y."/>
            <person name="Kalyanaraman A."/>
            <person name="Hsia A.-P."/>
            <person name="Barbazuk W.B."/>
            <person name="Baucom R.S."/>
            <person name="Brutnell T.P."/>
            <person name="Carpita N.C."/>
            <person name="Chaparro C."/>
            <person name="Chia J.-M."/>
            <person name="Deragon J.-M."/>
            <person name="Estill J.C."/>
            <person name="Fu Y."/>
            <person name="Jeddeloh J.A."/>
            <person name="Han Y."/>
            <person name="Lee H."/>
            <person name="Li P."/>
            <person name="Lisch D.R."/>
            <person name="Liu S."/>
            <person name="Liu Z."/>
            <person name="Nagel D.H."/>
            <person name="McCann M.C."/>
            <person name="SanMiguel P."/>
            <person name="Myers A.M."/>
            <person name="Nettleton D."/>
            <person name="Nguyen J."/>
            <person name="Penning B.W."/>
            <person name="Ponnala L."/>
            <person name="Schneider K.L."/>
            <person name="Schwartz D.C."/>
            <person name="Sharma A."/>
            <person name="Soderlund C."/>
            <person name="Springer N.M."/>
            <person name="Sun Q."/>
            <person name="Wang H."/>
            <person name="Waterman M."/>
            <person name="Westerman R."/>
            <person name="Wolfgruber T.K."/>
            <person name="Yang L."/>
            <person name="Yu Y."/>
            <person name="Zhang L."/>
            <person name="Zhou S."/>
            <person name="Zhu Q."/>
            <person name="Bennetzen J.L."/>
            <person name="Dawe R.K."/>
            <person name="Jiang J."/>
            <person name="Jiang N."/>
            <person name="Presting G.G."/>
            <person name="Wessler S.R."/>
            <person name="Aluru S."/>
            <person name="Martienssen R.A."/>
            <person name="Clifton S.W."/>
            <person name="McCombie W.R."/>
            <person name="Wing R.A."/>
            <person name="Wilson R.K."/>
        </authorList>
    </citation>
    <scope>NUCLEOTIDE SEQUENCE [LARGE SCALE GENOMIC DNA]</scope>
    <source>
        <strain evidence="3">cv. B73</strain>
    </source>
</reference>
<dbReference type="EnsemblPlants" id="Zm00001eb338350_T001">
    <property type="protein sequence ID" value="Zm00001eb338350_P001"/>
    <property type="gene ID" value="Zm00001eb338350"/>
</dbReference>
<dbReference type="Gramene" id="Zm00001eb338350_T001">
    <property type="protein sequence ID" value="Zm00001eb338350_P001"/>
    <property type="gene ID" value="Zm00001eb338350"/>
</dbReference>
<evidence type="ECO:0000256" key="1">
    <source>
        <dbReference type="SAM" id="MobiDB-lite"/>
    </source>
</evidence>